<name>A0A679IRZ5_9HYPH</name>
<evidence type="ECO:0008006" key="2">
    <source>
        <dbReference type="Google" id="ProtNLM"/>
    </source>
</evidence>
<sequence>MALLPVAAHAADRTVTITGGQVSAPVGLIVQVKSITLGEDDTTVRLLASFDSHRTTFVNMNDRQNAYLAWGDGAEQRLHLRQIADNKWMRVVNGRTMEGDLVFPGALPPDATRLTLVFNPGRSGEDTSAPGITVPLVLTP</sequence>
<organism evidence="1">
    <name type="scientific">Methylobacterium bullatum</name>
    <dbReference type="NCBI Taxonomy" id="570505"/>
    <lineage>
        <taxon>Bacteria</taxon>
        <taxon>Pseudomonadati</taxon>
        <taxon>Pseudomonadota</taxon>
        <taxon>Alphaproteobacteria</taxon>
        <taxon>Hyphomicrobiales</taxon>
        <taxon>Methylobacteriaceae</taxon>
        <taxon>Methylobacterium</taxon>
    </lineage>
</organism>
<reference evidence="1" key="1">
    <citation type="submission" date="2019-12" db="EMBL/GenBank/DDBJ databases">
        <authorList>
            <person name="Cremers G."/>
        </authorList>
    </citation>
    <scope>NUCLEOTIDE SEQUENCE</scope>
    <source>
        <strain evidence="1">Mbul1</strain>
    </source>
</reference>
<evidence type="ECO:0000313" key="1">
    <source>
        <dbReference type="EMBL" id="CAA2101648.1"/>
    </source>
</evidence>
<protein>
    <recommendedName>
        <fullName evidence="2">Intracellular proteinase inhibitor BsuPI domain-containing protein</fullName>
    </recommendedName>
</protein>
<dbReference type="EMBL" id="LR743504">
    <property type="protein sequence ID" value="CAA2101648.1"/>
    <property type="molecule type" value="Genomic_DNA"/>
</dbReference>
<accession>A0A679IRZ5</accession>
<dbReference type="AlphaFoldDB" id="A0A679IRZ5"/>
<proteinExistence type="predicted"/>
<gene>
    <name evidence="1" type="ORF">MBUL_01283</name>
</gene>